<evidence type="ECO:0008006" key="5">
    <source>
        <dbReference type="Google" id="ProtNLM"/>
    </source>
</evidence>
<accession>A0A9W9Q432</accession>
<evidence type="ECO:0000313" key="4">
    <source>
        <dbReference type="Proteomes" id="UP001147746"/>
    </source>
</evidence>
<keyword evidence="4" id="KW-1185">Reference proteome</keyword>
<feature type="region of interest" description="Disordered" evidence="1">
    <location>
        <begin position="109"/>
        <end position="147"/>
    </location>
</feature>
<protein>
    <recommendedName>
        <fullName evidence="5">GPI anchored cell wall protein</fullName>
    </recommendedName>
</protein>
<reference evidence="3" key="2">
    <citation type="journal article" date="2023" name="IMA Fungus">
        <title>Comparative genomic study of the Penicillium genus elucidates a diverse pangenome and 15 lateral gene transfer events.</title>
        <authorList>
            <person name="Petersen C."/>
            <person name="Sorensen T."/>
            <person name="Nielsen M.R."/>
            <person name="Sondergaard T.E."/>
            <person name="Sorensen J.L."/>
            <person name="Fitzpatrick D.A."/>
            <person name="Frisvad J.C."/>
            <person name="Nielsen K.L."/>
        </authorList>
    </citation>
    <scope>NUCLEOTIDE SEQUENCE</scope>
    <source>
        <strain evidence="3">IBT 21472</strain>
    </source>
</reference>
<feature type="compositionally biased region" description="Low complexity" evidence="1">
    <location>
        <begin position="127"/>
        <end position="147"/>
    </location>
</feature>
<dbReference type="Proteomes" id="UP001147746">
    <property type="component" value="Unassembled WGS sequence"/>
</dbReference>
<proteinExistence type="predicted"/>
<keyword evidence="2" id="KW-0732">Signal</keyword>
<evidence type="ECO:0000313" key="3">
    <source>
        <dbReference type="EMBL" id="KAJ5324223.1"/>
    </source>
</evidence>
<name>A0A9W9Q432_9EURO</name>
<reference evidence="3" key="1">
    <citation type="submission" date="2022-12" db="EMBL/GenBank/DDBJ databases">
        <authorList>
            <person name="Petersen C."/>
        </authorList>
    </citation>
    <scope>NUCLEOTIDE SEQUENCE</scope>
    <source>
        <strain evidence="3">IBT 21472</strain>
    </source>
</reference>
<dbReference type="AlphaFoldDB" id="A0A9W9Q432"/>
<feature type="chain" id="PRO_5040821356" description="GPI anchored cell wall protein" evidence="2">
    <location>
        <begin position="22"/>
        <end position="175"/>
    </location>
</feature>
<comment type="caution">
    <text evidence="3">The sequence shown here is derived from an EMBL/GenBank/DDBJ whole genome shotgun (WGS) entry which is preliminary data.</text>
</comment>
<feature type="signal peptide" evidence="2">
    <location>
        <begin position="1"/>
        <end position="21"/>
    </location>
</feature>
<evidence type="ECO:0000256" key="1">
    <source>
        <dbReference type="SAM" id="MobiDB-lite"/>
    </source>
</evidence>
<evidence type="ECO:0000256" key="2">
    <source>
        <dbReference type="SAM" id="SignalP"/>
    </source>
</evidence>
<sequence>MFFNKSTFAFAFVALGSIVSAHQTPACVLSVIGNTSNPADLATICGSDAKKTETAISNTCGSSADSSLKFFANVCSGAGHQVAIPSTTATTATNATSTGSGFATAVSTSGSKATGSSSGNGSGSGSSTGSSTSSGASGSSSASTALHTGAARSDRQLSGTTLLGAAVFAGVAAWL</sequence>
<gene>
    <name evidence="3" type="ORF">N7476_002823</name>
</gene>
<dbReference type="EMBL" id="JAPZBO010000002">
    <property type="protein sequence ID" value="KAJ5324223.1"/>
    <property type="molecule type" value="Genomic_DNA"/>
</dbReference>
<organism evidence="3 4">
    <name type="scientific">Penicillium atrosanguineum</name>
    <dbReference type="NCBI Taxonomy" id="1132637"/>
    <lineage>
        <taxon>Eukaryota</taxon>
        <taxon>Fungi</taxon>
        <taxon>Dikarya</taxon>
        <taxon>Ascomycota</taxon>
        <taxon>Pezizomycotina</taxon>
        <taxon>Eurotiomycetes</taxon>
        <taxon>Eurotiomycetidae</taxon>
        <taxon>Eurotiales</taxon>
        <taxon>Aspergillaceae</taxon>
        <taxon>Penicillium</taxon>
    </lineage>
</organism>